<gene>
    <name evidence="1" type="ORF">Tci_022623</name>
</gene>
<dbReference type="EMBL" id="BKCJ010002745">
    <property type="protein sequence ID" value="GEU50645.1"/>
    <property type="molecule type" value="Genomic_DNA"/>
</dbReference>
<protein>
    <submittedName>
        <fullName evidence="1">P-type H+-ATPase</fullName>
    </submittedName>
</protein>
<comment type="caution">
    <text evidence="1">The sequence shown here is derived from an EMBL/GenBank/DDBJ whole genome shotgun (WGS) entry which is preliminary data.</text>
</comment>
<organism evidence="1">
    <name type="scientific">Tanacetum cinerariifolium</name>
    <name type="common">Dalmatian daisy</name>
    <name type="synonym">Chrysanthemum cinerariifolium</name>
    <dbReference type="NCBI Taxonomy" id="118510"/>
    <lineage>
        <taxon>Eukaryota</taxon>
        <taxon>Viridiplantae</taxon>
        <taxon>Streptophyta</taxon>
        <taxon>Embryophyta</taxon>
        <taxon>Tracheophyta</taxon>
        <taxon>Spermatophyta</taxon>
        <taxon>Magnoliopsida</taxon>
        <taxon>eudicotyledons</taxon>
        <taxon>Gunneridae</taxon>
        <taxon>Pentapetalae</taxon>
        <taxon>asterids</taxon>
        <taxon>campanulids</taxon>
        <taxon>Asterales</taxon>
        <taxon>Asteraceae</taxon>
        <taxon>Asteroideae</taxon>
        <taxon>Anthemideae</taxon>
        <taxon>Anthemidinae</taxon>
        <taxon>Tanacetum</taxon>
    </lineage>
</organism>
<proteinExistence type="predicted"/>
<dbReference type="AlphaFoldDB" id="A0A6L2KRJ7"/>
<accession>A0A6L2KRJ7</accession>
<name>A0A6L2KRJ7_TANCI</name>
<reference evidence="1" key="1">
    <citation type="journal article" date="2019" name="Sci. Rep.">
        <title>Draft genome of Tanacetum cinerariifolium, the natural source of mosquito coil.</title>
        <authorList>
            <person name="Yamashiro T."/>
            <person name="Shiraishi A."/>
            <person name="Satake H."/>
            <person name="Nakayama K."/>
        </authorList>
    </citation>
    <scope>NUCLEOTIDE SEQUENCE</scope>
</reference>
<sequence>MPYTISRAIACMIMISYHLVMEVPQDYNASSAVPCLFIHSTYVIPCLYIRSLSVMFSRISFHVLYGRFALVKRQSVIDKARSGTREIHLFSFNPIDKRTALTYIDDHGNWHRTSKGKVPKFLVALRYLKVLVYSFLH</sequence>
<evidence type="ECO:0000313" key="1">
    <source>
        <dbReference type="EMBL" id="GEU50645.1"/>
    </source>
</evidence>